<dbReference type="AlphaFoldDB" id="A0A0F2TFZ0"/>
<dbReference type="OrthoDB" id="4238587at2"/>
<dbReference type="InterPro" id="IPR046198">
    <property type="entry name" value="DUF6230"/>
</dbReference>
<evidence type="ECO:0000256" key="2">
    <source>
        <dbReference type="SAM" id="SignalP"/>
    </source>
</evidence>
<proteinExistence type="predicted"/>
<keyword evidence="4" id="KW-1185">Reference proteome</keyword>
<dbReference type="Pfam" id="PF19741">
    <property type="entry name" value="DUF6230"/>
    <property type="match status" value="1"/>
</dbReference>
<feature type="chain" id="PRO_5002459873" evidence="2">
    <location>
        <begin position="38"/>
        <end position="223"/>
    </location>
</feature>
<comment type="caution">
    <text evidence="3">The sequence shown here is derived from an EMBL/GenBank/DDBJ whole genome shotgun (WGS) entry which is preliminary data.</text>
</comment>
<sequence>MSKTYGKTRWKRFALVMVPSVAATAMVGVSIANSALAASFSISGQQFKVSTDHLHGTNFAQFGSVDIEANGKPHPVAVSAFDHAEITNMCQSVVTDLSAFGLGKITLQLHAGTEAGKPVVADNLLIDLEQLKADATFTDINIGQDASTLAGSATQGWTPHPGVTKAGGGAGLPSGATGFAQAAKTADLSSVQQTARATSAGTFKLNGLSLSLKSGDGAGNECF</sequence>
<reference evidence="3 4" key="1">
    <citation type="submission" date="2015-02" db="EMBL/GenBank/DDBJ databases">
        <authorList>
            <person name="Ju K.-S."/>
            <person name="Doroghazi J.R."/>
            <person name="Metcalf W."/>
        </authorList>
    </citation>
    <scope>NUCLEOTIDE SEQUENCE [LARGE SCALE GENOMIC DNA]</scope>
    <source>
        <strain evidence="3 4">ATCC 31215</strain>
    </source>
</reference>
<name>A0A0F2TFZ0_STRR3</name>
<feature type="signal peptide" evidence="2">
    <location>
        <begin position="1"/>
        <end position="37"/>
    </location>
</feature>
<dbReference type="PATRIC" id="fig|359131.3.peg.2058"/>
<evidence type="ECO:0000256" key="1">
    <source>
        <dbReference type="SAM" id="MobiDB-lite"/>
    </source>
</evidence>
<dbReference type="Proteomes" id="UP000033699">
    <property type="component" value="Unassembled WGS sequence"/>
</dbReference>
<accession>A0A0F2TFZ0</accession>
<dbReference type="EMBL" id="JZKH01000017">
    <property type="protein sequence ID" value="KJS62089.1"/>
    <property type="molecule type" value="Genomic_DNA"/>
</dbReference>
<evidence type="ECO:0000313" key="4">
    <source>
        <dbReference type="Proteomes" id="UP000033699"/>
    </source>
</evidence>
<feature type="region of interest" description="Disordered" evidence="1">
    <location>
        <begin position="151"/>
        <end position="170"/>
    </location>
</feature>
<evidence type="ECO:0000313" key="3">
    <source>
        <dbReference type="EMBL" id="KJS62089.1"/>
    </source>
</evidence>
<gene>
    <name evidence="3" type="ORF">VM95_11280</name>
</gene>
<protein>
    <submittedName>
        <fullName evidence="3">Cholesterol esterase</fullName>
    </submittedName>
</protein>
<dbReference type="RefSeq" id="WP_045694885.1">
    <property type="nucleotide sequence ID" value="NZ_JZKH01000017.1"/>
</dbReference>
<organism evidence="3 4">
    <name type="scientific">Streptomyces rubellomurinus (strain ATCC 31215)</name>
    <dbReference type="NCBI Taxonomy" id="359131"/>
    <lineage>
        <taxon>Bacteria</taxon>
        <taxon>Bacillati</taxon>
        <taxon>Actinomycetota</taxon>
        <taxon>Actinomycetes</taxon>
        <taxon>Kitasatosporales</taxon>
        <taxon>Streptomycetaceae</taxon>
        <taxon>Streptomyces</taxon>
    </lineage>
</organism>
<keyword evidence="2" id="KW-0732">Signal</keyword>